<comment type="cofactor">
    <cofactor evidence="1">
        <name>pyridoxal 5'-phosphate</name>
        <dbReference type="ChEBI" id="CHEBI:597326"/>
    </cofactor>
</comment>
<dbReference type="InterPro" id="IPR015422">
    <property type="entry name" value="PyrdxlP-dep_Trfase_small"/>
</dbReference>
<keyword evidence="3 4" id="KW-0663">Pyridoxal phosphate</keyword>
<dbReference type="Pfam" id="PF00202">
    <property type="entry name" value="Aminotran_3"/>
    <property type="match status" value="1"/>
</dbReference>
<comment type="similarity">
    <text evidence="2 4">Belongs to the class-III pyridoxal-phosphate-dependent aminotransferase family.</text>
</comment>
<dbReference type="EMBL" id="JENY01000020">
    <property type="protein sequence ID" value="EXL04979.1"/>
    <property type="molecule type" value="Genomic_DNA"/>
</dbReference>
<dbReference type="eggNOG" id="COG0160">
    <property type="taxonomic scope" value="Bacteria"/>
</dbReference>
<dbReference type="PROSITE" id="PS00600">
    <property type="entry name" value="AA_TRANSFER_CLASS_3"/>
    <property type="match status" value="1"/>
</dbReference>
<dbReference type="CDD" id="cd00610">
    <property type="entry name" value="OAT_like"/>
    <property type="match status" value="1"/>
</dbReference>
<comment type="caution">
    <text evidence="5">The sequence shown here is derived from an EMBL/GenBank/DDBJ whole genome shotgun (WGS) entry which is preliminary data.</text>
</comment>
<dbReference type="InterPro" id="IPR005814">
    <property type="entry name" value="Aminotrans_3"/>
</dbReference>
<keyword evidence="5" id="KW-0808">Transferase</keyword>
<reference evidence="5 6" key="1">
    <citation type="submission" date="2014-02" db="EMBL/GenBank/DDBJ databases">
        <title>Aquamicrobium defluvii Genome sequencing.</title>
        <authorList>
            <person name="Wang X."/>
        </authorList>
    </citation>
    <scope>NUCLEOTIDE SEQUENCE [LARGE SCALE GENOMIC DNA]</scope>
    <source>
        <strain evidence="5 6">W13Z1</strain>
    </source>
</reference>
<dbReference type="SUPFAM" id="SSF53383">
    <property type="entry name" value="PLP-dependent transferases"/>
    <property type="match status" value="1"/>
</dbReference>
<evidence type="ECO:0000256" key="2">
    <source>
        <dbReference type="ARBA" id="ARBA00008954"/>
    </source>
</evidence>
<sequence length="423" mass="45935">MSTAVSCGTMVNAFNAANINALPSKTRRLVERRTRSLGPSYRLFYQNPVHFSRGEGVFLYDSEGNEYLDAYNNVVPAGHCHPHIVAAVHKQMQTLCTHTRYLQEGILDYAEHLLETFGGRLSSEGHTLFTCTGSEANDLAMRIAQHRTGKHGIIVTAEAYHGTSHLTAGFSPSLGEKSALGAWVRQVPAPDSYRIPAENMGEWFADQVARQIKDLERHGDGLAALIVDTAFSSDGIYTCPINLLKPAIEVVHKAGGLFIADEVQAGFGRLGDAMWGYQRHGVDPDIVTMGKPMGNGFPVGGLAVLPEVIEDFGKDVRYFNTFGGNTVAMAAAQATLDVIQDEELLMNSRKTGLFMKNGIAELAKKYEVIGDIRGAGLYLGVEFVKDRRNKQPATAAATAVVNGLRERRVLISATGVEGNILKI</sequence>
<name>A0A011T070_9HYPH</name>
<dbReference type="PANTHER" id="PTHR45688">
    <property type="match status" value="1"/>
</dbReference>
<accession>A0A011T070</accession>
<gene>
    <name evidence="5" type="ORF">BG36_09660</name>
</gene>
<dbReference type="Proteomes" id="UP000019849">
    <property type="component" value="Unassembled WGS sequence"/>
</dbReference>
<evidence type="ECO:0000313" key="6">
    <source>
        <dbReference type="Proteomes" id="UP000019849"/>
    </source>
</evidence>
<keyword evidence="5" id="KW-0032">Aminotransferase</keyword>
<dbReference type="GO" id="GO:0030170">
    <property type="term" value="F:pyridoxal phosphate binding"/>
    <property type="evidence" value="ECO:0007669"/>
    <property type="project" value="InterPro"/>
</dbReference>
<dbReference type="Gene3D" id="3.40.640.10">
    <property type="entry name" value="Type I PLP-dependent aspartate aminotransferase-like (Major domain)"/>
    <property type="match status" value="1"/>
</dbReference>
<evidence type="ECO:0000256" key="1">
    <source>
        <dbReference type="ARBA" id="ARBA00001933"/>
    </source>
</evidence>
<protein>
    <submittedName>
        <fullName evidence="5">4-aminobutyrate aminotransferase</fullName>
    </submittedName>
</protein>
<organism evidence="5 6">
    <name type="scientific">Aquamicrobium defluvii</name>
    <dbReference type="NCBI Taxonomy" id="69279"/>
    <lineage>
        <taxon>Bacteria</taxon>
        <taxon>Pseudomonadati</taxon>
        <taxon>Pseudomonadota</taxon>
        <taxon>Alphaproteobacteria</taxon>
        <taxon>Hyphomicrobiales</taxon>
        <taxon>Phyllobacteriaceae</taxon>
        <taxon>Aquamicrobium</taxon>
    </lineage>
</organism>
<evidence type="ECO:0000256" key="4">
    <source>
        <dbReference type="RuleBase" id="RU003560"/>
    </source>
</evidence>
<dbReference type="InterPro" id="IPR049704">
    <property type="entry name" value="Aminotrans_3_PPA_site"/>
</dbReference>
<dbReference type="AlphaFoldDB" id="A0A011T070"/>
<dbReference type="HOGENOM" id="CLU_016922_8_0_5"/>
<feature type="non-terminal residue" evidence="5">
    <location>
        <position position="423"/>
    </location>
</feature>
<dbReference type="RefSeq" id="WP_035028191.1">
    <property type="nucleotide sequence ID" value="NZ_KK073892.1"/>
</dbReference>
<dbReference type="InterPro" id="IPR015424">
    <property type="entry name" value="PyrdxlP-dep_Trfase"/>
</dbReference>
<dbReference type="PANTHER" id="PTHR45688:SF13">
    <property type="entry name" value="ALANINE--GLYOXYLATE AMINOTRANSFERASE 2-LIKE"/>
    <property type="match status" value="1"/>
</dbReference>
<dbReference type="PIRSF" id="PIRSF000521">
    <property type="entry name" value="Transaminase_4ab_Lys_Orn"/>
    <property type="match status" value="1"/>
</dbReference>
<dbReference type="STRING" id="69279.BG36_09660"/>
<dbReference type="Gene3D" id="3.90.1150.10">
    <property type="entry name" value="Aspartate Aminotransferase, domain 1"/>
    <property type="match status" value="1"/>
</dbReference>
<dbReference type="InterPro" id="IPR015421">
    <property type="entry name" value="PyrdxlP-dep_Trfase_major"/>
</dbReference>
<evidence type="ECO:0000313" key="5">
    <source>
        <dbReference type="EMBL" id="EXL04979.1"/>
    </source>
</evidence>
<evidence type="ECO:0000256" key="3">
    <source>
        <dbReference type="ARBA" id="ARBA00022898"/>
    </source>
</evidence>
<proteinExistence type="inferred from homology"/>
<dbReference type="GO" id="GO:0008483">
    <property type="term" value="F:transaminase activity"/>
    <property type="evidence" value="ECO:0007669"/>
    <property type="project" value="UniProtKB-KW"/>
</dbReference>